<dbReference type="RefSeq" id="WP_013862831.1">
    <property type="nucleotide sequence ID" value="NC_015635.1"/>
</dbReference>
<dbReference type="OrthoDB" id="3726624at2"/>
<evidence type="ECO:0000313" key="2">
    <source>
        <dbReference type="EMBL" id="BAK34957.1"/>
    </source>
</evidence>
<dbReference type="InterPro" id="IPR039422">
    <property type="entry name" value="MarR/SlyA-like"/>
</dbReference>
<dbReference type="Proteomes" id="UP000007947">
    <property type="component" value="Chromosome"/>
</dbReference>
<evidence type="ECO:0000313" key="3">
    <source>
        <dbReference type="Proteomes" id="UP000007947"/>
    </source>
</evidence>
<reference evidence="2 3" key="1">
    <citation type="submission" date="2011-05" db="EMBL/GenBank/DDBJ databases">
        <title>Whole genome sequence of Microlunatus phosphovorus NM-1.</title>
        <authorList>
            <person name="Hosoyama A."/>
            <person name="Sasaki K."/>
            <person name="Harada T."/>
            <person name="Igarashi R."/>
            <person name="Kawakoshi A."/>
            <person name="Sasagawa M."/>
            <person name="Fukada J."/>
            <person name="Nakamura S."/>
            <person name="Katano Y."/>
            <person name="Hanada S."/>
            <person name="Kamagata Y."/>
            <person name="Nakamura N."/>
            <person name="Yamazaki S."/>
            <person name="Fujita N."/>
        </authorList>
    </citation>
    <scope>NUCLEOTIDE SEQUENCE [LARGE SCALE GENOMIC DNA]</scope>
    <source>
        <strain evidence="3">ATCC 700054 / DSM 10555 / JCM 9379 / NBRC 101784 / NCIMB 13414 / VKM Ac-1990 / NM-1</strain>
    </source>
</reference>
<sequence>MSTSIPQLDGHDRPRNLAVALRGAFTALNDLVIPHLVGLGFTELRPAHAAVFQYLDDTGATVSVLAQRAQMTKQAMAELVMHLEKNAYVVRIPDPADGRAKLVLPTDRGLQVIRAAQALAPEIERRVVGTIGEERLQQLRADLDAIQAEFDAADGRLP</sequence>
<dbReference type="GO" id="GO:0006950">
    <property type="term" value="P:response to stress"/>
    <property type="evidence" value="ECO:0007669"/>
    <property type="project" value="TreeGrafter"/>
</dbReference>
<dbReference type="Pfam" id="PF12802">
    <property type="entry name" value="MarR_2"/>
    <property type="match status" value="1"/>
</dbReference>
<dbReference type="PROSITE" id="PS50995">
    <property type="entry name" value="HTH_MARR_2"/>
    <property type="match status" value="1"/>
</dbReference>
<dbReference type="STRING" id="1032480.MLP_19430"/>
<dbReference type="SUPFAM" id="SSF46785">
    <property type="entry name" value="Winged helix' DNA-binding domain"/>
    <property type="match status" value="1"/>
</dbReference>
<evidence type="ECO:0000259" key="1">
    <source>
        <dbReference type="PROSITE" id="PS50995"/>
    </source>
</evidence>
<dbReference type="InterPro" id="IPR000835">
    <property type="entry name" value="HTH_MarR-typ"/>
</dbReference>
<dbReference type="AlphaFoldDB" id="F5XT85"/>
<protein>
    <submittedName>
        <fullName evidence="2">Putative MarR family transcriptional regulator</fullName>
    </submittedName>
</protein>
<dbReference type="HOGENOM" id="CLU_083287_7_1_11"/>
<gene>
    <name evidence="2" type="ordered locus">MLP_19430</name>
</gene>
<dbReference type="PANTHER" id="PTHR33164">
    <property type="entry name" value="TRANSCRIPTIONAL REGULATOR, MARR FAMILY"/>
    <property type="match status" value="1"/>
</dbReference>
<dbReference type="InterPro" id="IPR036388">
    <property type="entry name" value="WH-like_DNA-bd_sf"/>
</dbReference>
<dbReference type="eggNOG" id="COG1846">
    <property type="taxonomic scope" value="Bacteria"/>
</dbReference>
<proteinExistence type="predicted"/>
<accession>F5XT85</accession>
<dbReference type="EMBL" id="AP012204">
    <property type="protein sequence ID" value="BAK34957.1"/>
    <property type="molecule type" value="Genomic_DNA"/>
</dbReference>
<dbReference type="PANTHER" id="PTHR33164:SF99">
    <property type="entry name" value="MARR FAMILY REGULATORY PROTEIN"/>
    <property type="match status" value="1"/>
</dbReference>
<dbReference type="GO" id="GO:0003700">
    <property type="term" value="F:DNA-binding transcription factor activity"/>
    <property type="evidence" value="ECO:0007669"/>
    <property type="project" value="InterPro"/>
</dbReference>
<keyword evidence="3" id="KW-1185">Reference proteome</keyword>
<dbReference type="KEGG" id="mph:MLP_19430"/>
<dbReference type="SMART" id="SM00347">
    <property type="entry name" value="HTH_MARR"/>
    <property type="match status" value="1"/>
</dbReference>
<dbReference type="InterPro" id="IPR036390">
    <property type="entry name" value="WH_DNA-bd_sf"/>
</dbReference>
<name>F5XT85_MICPN</name>
<organism evidence="2 3">
    <name type="scientific">Microlunatus phosphovorus (strain ATCC 700054 / DSM 10555 / JCM 9379 / NBRC 101784 / NCIMB 13414 / VKM Ac-1990 / NM-1)</name>
    <dbReference type="NCBI Taxonomy" id="1032480"/>
    <lineage>
        <taxon>Bacteria</taxon>
        <taxon>Bacillati</taxon>
        <taxon>Actinomycetota</taxon>
        <taxon>Actinomycetes</taxon>
        <taxon>Propionibacteriales</taxon>
        <taxon>Propionibacteriaceae</taxon>
        <taxon>Microlunatus</taxon>
    </lineage>
</organism>
<feature type="domain" description="HTH marR-type" evidence="1">
    <location>
        <begin position="14"/>
        <end position="148"/>
    </location>
</feature>
<dbReference type="Gene3D" id="1.10.10.10">
    <property type="entry name" value="Winged helix-like DNA-binding domain superfamily/Winged helix DNA-binding domain"/>
    <property type="match status" value="1"/>
</dbReference>